<dbReference type="NCBIfam" id="TIGR01517">
    <property type="entry name" value="ATPase-IIB_Ca"/>
    <property type="match status" value="1"/>
</dbReference>
<dbReference type="SFLD" id="SFLDG00002">
    <property type="entry name" value="C1.7:_P-type_atpase_like"/>
    <property type="match status" value="1"/>
</dbReference>
<dbReference type="GO" id="GO:0005388">
    <property type="term" value="F:P-type calcium transporter activity"/>
    <property type="evidence" value="ECO:0007669"/>
    <property type="project" value="UniProtKB-EC"/>
</dbReference>
<comment type="caution">
    <text evidence="14">Lacks conserved residue(s) required for the propagation of feature annotation.</text>
</comment>
<dbReference type="InterPro" id="IPR004014">
    <property type="entry name" value="ATPase_P-typ_cation-transptr_N"/>
</dbReference>
<keyword evidence="10" id="KW-1278">Translocase</keyword>
<dbReference type="SUPFAM" id="SSF81660">
    <property type="entry name" value="Metal cation-transporting ATPase, ATP-binding domain N"/>
    <property type="match status" value="1"/>
</dbReference>
<dbReference type="SUPFAM" id="SSF81653">
    <property type="entry name" value="Calcium ATPase, transduction domain A"/>
    <property type="match status" value="1"/>
</dbReference>
<evidence type="ECO:0000313" key="16">
    <source>
        <dbReference type="EMBL" id="CAD8494337.1"/>
    </source>
</evidence>
<dbReference type="Gene3D" id="1.20.1110.10">
    <property type="entry name" value="Calcium-transporting ATPase, transmembrane domain"/>
    <property type="match status" value="1"/>
</dbReference>
<organism evidence="16">
    <name type="scientific">Hanusia phi</name>
    <dbReference type="NCBI Taxonomy" id="3032"/>
    <lineage>
        <taxon>Eukaryota</taxon>
        <taxon>Cryptophyceae</taxon>
        <taxon>Pyrenomonadales</taxon>
        <taxon>Geminigeraceae</taxon>
        <taxon>Hanusia</taxon>
    </lineage>
</organism>
<keyword evidence="2 14" id="KW-0813">Transport</keyword>
<proteinExistence type="inferred from homology"/>
<name>A0A7S0ETC5_9CRYP</name>
<feature type="transmembrane region" description="Helical" evidence="14">
    <location>
        <begin position="321"/>
        <end position="343"/>
    </location>
</feature>
<dbReference type="SFLD" id="SFLDS00003">
    <property type="entry name" value="Haloacid_Dehalogenase"/>
    <property type="match status" value="1"/>
</dbReference>
<evidence type="ECO:0000256" key="7">
    <source>
        <dbReference type="ARBA" id="ARBA00022837"/>
    </source>
</evidence>
<gene>
    <name evidence="16" type="ORF">HPHI1048_LOCUS16060</name>
</gene>
<evidence type="ECO:0000256" key="12">
    <source>
        <dbReference type="ARBA" id="ARBA00023065"/>
    </source>
</evidence>
<sequence>MAFKLSIKDLKSFVLLNINNRLGHDVREKVLPALDTMGGYEGIQQDLRTSVTEGVTQNEIEVRKSHFGINYIAPPPLTPFWKFCWDALQDPTLQFLCFSAAVSLGVGFGIEEERRCYGYTDGIAILVAVAVVVLVGAAQESAKEKQFRDLTDSASDELVNVIRDGAQVRVSNREIVVGDCVVLSTGDIICADGLVFERNTLKIFEGALTGESNAISKGQYEFKEKGTFEIPKDDDLMKFFPANTTMTLEQMRGMYEPTPSKTPLVFKGTQVQDGEGKMIVIAVGKNTYEQLLLGDKDDGEEEDEESGRSIMQRKLDDMTILITKVGAMFGLGILFVLLLRFVISFGQKDCCYEVWDHSRHWMQVIKFVIIGITIFVVAVPEGLPLAVTIALAFSVKKMMADKNMVKHNSAVETMGSATTICSDKTGTLTTSMMTVMKCWASGASSDPASMRSSKEKLKELMSAAMTINTSEKTDIVAKTQKRKDKTGAEVQEVVKLDGKVVEAYSGNATECAMLKFVNLLHGFSGDSGSDSMPYKSYRKSFPESMPGRSSITFSSKRKRMSTFVPMPAGSPAPFRLYCKGASEMVVKLCKMYCNEEGDSIIISPEVAKNIDEAIDKFADSGLRTIAVAYKDCAESLVQGDGVLPESVESDLTLICIVGIEDPLRVEVPGAIQTCREAGIVVRMVTGDNLSTAKAISRKANILTEEGEREGREIALTGEQFRQMVLTQQNAEHPERCINQAEFDKIWPKLRVLARSTPTDKLVLVTGIQKSRITIDAGNGMKQSRQVVAVTGDGTNDAPALKQADVGFAMFINGTQVAQQAADIVILDDNFQSIVAAVKWGRCVYDNICKFLQFQLTVNIVACVLATVGAATLTESPITVIQLLWVNLIMDSFASLALATEDPNRSPGLKEQLLSRYPYPRTDPILSKIMVKNMFAHALIQLGILFWLIFGVGDICMEGVDVNTCAEGPRSKYLAFGLRSGRPPEFDNTWANLHTCVPFFQKSNHLSYYSVTTGIPLDASTDFGFKGDIPLRSKTYCMDAHGCGSKSQHMTMVFNTFVFLQIFNEINSRKIHNEFNVFKGVLQSPMFIAVFVGTLGVQVLLIQVSPINLGFGCTALEGWQWGLCAGLGFLSIPLNFLFHYIPYEWIPLGSWAGGLNSEEIDEELQKEKEAVQPPSTVSN</sequence>
<dbReference type="SMART" id="SM00831">
    <property type="entry name" value="Cation_ATPase_N"/>
    <property type="match status" value="1"/>
</dbReference>
<dbReference type="InterPro" id="IPR008250">
    <property type="entry name" value="ATPase_P-typ_transduc_dom_A_sf"/>
</dbReference>
<dbReference type="GO" id="GO:0046872">
    <property type="term" value="F:metal ion binding"/>
    <property type="evidence" value="ECO:0007669"/>
    <property type="project" value="UniProtKB-KW"/>
</dbReference>
<comment type="similarity">
    <text evidence="14">Belongs to the cation transport ATPase (P-type) (TC 3.A.3) family.</text>
</comment>
<keyword evidence="5" id="KW-0479">Metal-binding</keyword>
<dbReference type="AlphaFoldDB" id="A0A7S0ETC5"/>
<evidence type="ECO:0000256" key="14">
    <source>
        <dbReference type="RuleBase" id="RU361146"/>
    </source>
</evidence>
<keyword evidence="6 14" id="KW-0547">Nucleotide-binding</keyword>
<dbReference type="Pfam" id="PF13246">
    <property type="entry name" value="Cation_ATPase"/>
    <property type="match status" value="1"/>
</dbReference>
<keyword evidence="12 14" id="KW-0406">Ion transport</keyword>
<comment type="catalytic activity">
    <reaction evidence="14">
        <text>Ca(2+)(in) + ATP + H2O = Ca(2+)(out) + ADP + phosphate + H(+)</text>
        <dbReference type="Rhea" id="RHEA:18105"/>
        <dbReference type="ChEBI" id="CHEBI:15377"/>
        <dbReference type="ChEBI" id="CHEBI:15378"/>
        <dbReference type="ChEBI" id="CHEBI:29108"/>
        <dbReference type="ChEBI" id="CHEBI:30616"/>
        <dbReference type="ChEBI" id="CHEBI:43474"/>
        <dbReference type="ChEBI" id="CHEBI:456216"/>
        <dbReference type="EC" id="7.2.2.10"/>
    </reaction>
</comment>
<dbReference type="Pfam" id="PF00122">
    <property type="entry name" value="E1-E2_ATPase"/>
    <property type="match status" value="1"/>
</dbReference>
<dbReference type="InterPro" id="IPR036412">
    <property type="entry name" value="HAD-like_sf"/>
</dbReference>
<evidence type="ECO:0000256" key="11">
    <source>
        <dbReference type="ARBA" id="ARBA00022989"/>
    </source>
</evidence>
<reference evidence="16" key="1">
    <citation type="submission" date="2021-01" db="EMBL/GenBank/DDBJ databases">
        <authorList>
            <person name="Corre E."/>
            <person name="Pelletier E."/>
            <person name="Niang G."/>
            <person name="Scheremetjew M."/>
            <person name="Finn R."/>
            <person name="Kale V."/>
            <person name="Holt S."/>
            <person name="Cochrane G."/>
            <person name="Meng A."/>
            <person name="Brown T."/>
            <person name="Cohen L."/>
        </authorList>
    </citation>
    <scope>NUCLEOTIDE SEQUENCE</scope>
    <source>
        <strain evidence="16">CCMP325</strain>
    </source>
</reference>
<dbReference type="Pfam" id="PF08282">
    <property type="entry name" value="Hydrolase_3"/>
    <property type="match status" value="1"/>
</dbReference>
<evidence type="ECO:0000256" key="4">
    <source>
        <dbReference type="ARBA" id="ARBA00022692"/>
    </source>
</evidence>
<dbReference type="Gene3D" id="3.40.50.1000">
    <property type="entry name" value="HAD superfamily/HAD-like"/>
    <property type="match status" value="1"/>
</dbReference>
<keyword evidence="13 14" id="KW-0472">Membrane</keyword>
<protein>
    <recommendedName>
        <fullName evidence="14">Calcium-transporting ATPase</fullName>
        <ecNumber evidence="14">7.2.2.10</ecNumber>
    </recommendedName>
</protein>
<dbReference type="GO" id="GO:0012505">
    <property type="term" value="C:endomembrane system"/>
    <property type="evidence" value="ECO:0007669"/>
    <property type="project" value="UniProtKB-SubCell"/>
</dbReference>
<keyword evidence="11 14" id="KW-1133">Transmembrane helix</keyword>
<dbReference type="PANTHER" id="PTHR24093">
    <property type="entry name" value="CATION TRANSPORTING ATPASE"/>
    <property type="match status" value="1"/>
</dbReference>
<dbReference type="SUPFAM" id="SSF81665">
    <property type="entry name" value="Calcium ATPase, transmembrane domain M"/>
    <property type="match status" value="1"/>
</dbReference>
<dbReference type="InterPro" id="IPR018303">
    <property type="entry name" value="ATPase_P-typ_P_site"/>
</dbReference>
<evidence type="ECO:0000256" key="1">
    <source>
        <dbReference type="ARBA" id="ARBA00004127"/>
    </source>
</evidence>
<feature type="transmembrane region" description="Helical" evidence="14">
    <location>
        <begin position="933"/>
        <end position="952"/>
    </location>
</feature>
<dbReference type="InterPro" id="IPR059000">
    <property type="entry name" value="ATPase_P-type_domA"/>
</dbReference>
<dbReference type="Gene3D" id="2.70.150.10">
    <property type="entry name" value="Calcium-transporting ATPase, cytoplasmic transduction domain A"/>
    <property type="match status" value="1"/>
</dbReference>
<evidence type="ECO:0000259" key="15">
    <source>
        <dbReference type="SMART" id="SM00831"/>
    </source>
</evidence>
<comment type="function">
    <text evidence="14">Catalyzes the hydrolysis of ATP coupled with the transport of calcium.</text>
</comment>
<dbReference type="EC" id="7.2.2.10" evidence="14"/>
<dbReference type="InterPro" id="IPR001757">
    <property type="entry name" value="P_typ_ATPase"/>
</dbReference>
<dbReference type="NCBIfam" id="TIGR01494">
    <property type="entry name" value="ATPase_P-type"/>
    <property type="match status" value="2"/>
</dbReference>
<evidence type="ECO:0000256" key="3">
    <source>
        <dbReference type="ARBA" id="ARBA00022568"/>
    </source>
</evidence>
<dbReference type="InterPro" id="IPR023298">
    <property type="entry name" value="ATPase_P-typ_TM_dom_sf"/>
</dbReference>
<dbReference type="PROSITE" id="PS00154">
    <property type="entry name" value="ATPASE_E1_E2"/>
    <property type="match status" value="1"/>
</dbReference>
<evidence type="ECO:0000256" key="2">
    <source>
        <dbReference type="ARBA" id="ARBA00022448"/>
    </source>
</evidence>
<dbReference type="Pfam" id="PF00690">
    <property type="entry name" value="Cation_ATPase_N"/>
    <property type="match status" value="1"/>
</dbReference>
<evidence type="ECO:0000256" key="13">
    <source>
        <dbReference type="ARBA" id="ARBA00023136"/>
    </source>
</evidence>
<evidence type="ECO:0000256" key="5">
    <source>
        <dbReference type="ARBA" id="ARBA00022723"/>
    </source>
</evidence>
<dbReference type="InterPro" id="IPR006408">
    <property type="entry name" value="P-type_ATPase_IIB"/>
</dbReference>
<dbReference type="InterPro" id="IPR044492">
    <property type="entry name" value="P_typ_ATPase_HD_dom"/>
</dbReference>
<feature type="transmembrane region" description="Helical" evidence="14">
    <location>
        <begin position="1085"/>
        <end position="1108"/>
    </location>
</feature>
<accession>A0A7S0ETC5</accession>
<feature type="transmembrane region" description="Helical" evidence="14">
    <location>
        <begin position="363"/>
        <end position="393"/>
    </location>
</feature>
<dbReference type="SFLD" id="SFLDF00027">
    <property type="entry name" value="p-type_atpase"/>
    <property type="match status" value="1"/>
</dbReference>
<evidence type="ECO:0000256" key="10">
    <source>
        <dbReference type="ARBA" id="ARBA00022967"/>
    </source>
</evidence>
<keyword evidence="9" id="KW-0460">Magnesium</keyword>
<keyword evidence="8 14" id="KW-0067">ATP-binding</keyword>
<keyword evidence="7 14" id="KW-0106">Calcium</keyword>
<dbReference type="InterPro" id="IPR023214">
    <property type="entry name" value="HAD_sf"/>
</dbReference>
<dbReference type="Pfam" id="PF00689">
    <property type="entry name" value="Cation_ATPase_C"/>
    <property type="match status" value="1"/>
</dbReference>
<dbReference type="Gene3D" id="3.40.1110.10">
    <property type="entry name" value="Calcium-transporting ATPase, cytoplasmic domain N"/>
    <property type="match status" value="1"/>
</dbReference>
<dbReference type="GO" id="GO:0005524">
    <property type="term" value="F:ATP binding"/>
    <property type="evidence" value="ECO:0007669"/>
    <property type="project" value="UniProtKB-KW"/>
</dbReference>
<dbReference type="EMBL" id="HBEO01023832">
    <property type="protein sequence ID" value="CAD8494337.1"/>
    <property type="molecule type" value="Transcribed_RNA"/>
</dbReference>
<keyword evidence="4 14" id="KW-0812">Transmembrane</keyword>
<keyword evidence="3 14" id="KW-0109">Calcium transport</keyword>
<feature type="domain" description="Cation-transporting P-type ATPase N-terminal" evidence="15">
    <location>
        <begin position="33"/>
        <end position="108"/>
    </location>
</feature>
<evidence type="ECO:0000256" key="6">
    <source>
        <dbReference type="ARBA" id="ARBA00022741"/>
    </source>
</evidence>
<dbReference type="PANTHER" id="PTHR24093:SF369">
    <property type="entry name" value="CALCIUM-TRANSPORTING ATPASE"/>
    <property type="match status" value="1"/>
</dbReference>
<dbReference type="SUPFAM" id="SSF56784">
    <property type="entry name" value="HAD-like"/>
    <property type="match status" value="1"/>
</dbReference>
<comment type="subcellular location">
    <subcellularLocation>
        <location evidence="1">Endomembrane system</location>
        <topology evidence="1">Multi-pass membrane protein</topology>
    </subcellularLocation>
    <subcellularLocation>
        <location evidence="14">Membrane</location>
        <topology evidence="14">Multi-pass membrane protein</topology>
    </subcellularLocation>
</comment>
<evidence type="ECO:0000256" key="8">
    <source>
        <dbReference type="ARBA" id="ARBA00022840"/>
    </source>
</evidence>
<dbReference type="GO" id="GO:0016887">
    <property type="term" value="F:ATP hydrolysis activity"/>
    <property type="evidence" value="ECO:0007669"/>
    <property type="project" value="InterPro"/>
</dbReference>
<dbReference type="InterPro" id="IPR023299">
    <property type="entry name" value="ATPase_P-typ_cyto_dom_N"/>
</dbReference>
<dbReference type="InterPro" id="IPR006068">
    <property type="entry name" value="ATPase_P-typ_cation-transptr_C"/>
</dbReference>
<dbReference type="PRINTS" id="PR00119">
    <property type="entry name" value="CATATPASE"/>
</dbReference>
<feature type="transmembrane region" description="Helical" evidence="14">
    <location>
        <begin position="1120"/>
        <end position="1140"/>
    </location>
</feature>
<evidence type="ECO:0000256" key="9">
    <source>
        <dbReference type="ARBA" id="ARBA00022842"/>
    </source>
</evidence>
<dbReference type="GO" id="GO:0005886">
    <property type="term" value="C:plasma membrane"/>
    <property type="evidence" value="ECO:0007669"/>
    <property type="project" value="TreeGrafter"/>
</dbReference>